<dbReference type="Proteomes" id="UP000242770">
    <property type="component" value="Unassembled WGS sequence"/>
</dbReference>
<gene>
    <name evidence="1" type="primary">SSCI54380.1</name>
</gene>
<dbReference type="AlphaFoldDB" id="A0A0F7SAC4"/>
<protein>
    <submittedName>
        <fullName evidence="1">Uncharacterized protein</fullName>
    </submittedName>
</protein>
<proteinExistence type="predicted"/>
<accession>A0A0F7SAC4</accession>
<sequence length="61" mass="6884">MTGAQQVISNFAPVTAHLGATGFLVTKALQKRMKRGKEPAITETVEMWEQNFFLRRGLDVY</sequence>
<dbReference type="EMBL" id="CCFA01003246">
    <property type="protein sequence ID" value="CDW98409.1"/>
    <property type="molecule type" value="Genomic_DNA"/>
</dbReference>
<dbReference type="Pfam" id="PF15496">
    <property type="entry name" value="DUF4646"/>
    <property type="match status" value="1"/>
</dbReference>
<evidence type="ECO:0000313" key="1">
    <source>
        <dbReference type="EMBL" id="CDW98409.1"/>
    </source>
</evidence>
<name>A0A0F7SAC4_9BASI</name>
<feature type="non-terminal residue" evidence="1">
    <location>
        <position position="61"/>
    </location>
</feature>
<reference evidence="2" key="1">
    <citation type="submission" date="2014-06" db="EMBL/GenBank/DDBJ databases">
        <authorList>
            <person name="Berkman P.J."/>
        </authorList>
    </citation>
    <scope>NUCLEOTIDE SEQUENCE [LARGE SCALE GENOMIC DNA]</scope>
</reference>
<evidence type="ECO:0000313" key="2">
    <source>
        <dbReference type="Proteomes" id="UP000242770"/>
    </source>
</evidence>
<organism evidence="1 2">
    <name type="scientific">Sporisorium scitamineum</name>
    <dbReference type="NCBI Taxonomy" id="49012"/>
    <lineage>
        <taxon>Eukaryota</taxon>
        <taxon>Fungi</taxon>
        <taxon>Dikarya</taxon>
        <taxon>Basidiomycota</taxon>
        <taxon>Ustilaginomycotina</taxon>
        <taxon>Ustilaginomycetes</taxon>
        <taxon>Ustilaginales</taxon>
        <taxon>Ustilaginaceae</taxon>
        <taxon>Sporisorium</taxon>
    </lineage>
</organism>
<keyword evidence="2" id="KW-1185">Reference proteome</keyword>
<dbReference type="STRING" id="49012.A0A0F7SAC4"/>
<dbReference type="InterPro" id="IPR028018">
    <property type="entry name" value="DUF4646"/>
</dbReference>